<dbReference type="AlphaFoldDB" id="K6YN26"/>
<organism evidence="1 2">
    <name type="scientific">Aliiglaciecola lipolytica E3</name>
    <dbReference type="NCBI Taxonomy" id="1127673"/>
    <lineage>
        <taxon>Bacteria</taxon>
        <taxon>Pseudomonadati</taxon>
        <taxon>Pseudomonadota</taxon>
        <taxon>Gammaproteobacteria</taxon>
        <taxon>Alteromonadales</taxon>
        <taxon>Alteromonadaceae</taxon>
        <taxon>Aliiglaciecola</taxon>
    </lineage>
</organism>
<dbReference type="EMBL" id="BAEN01000004">
    <property type="protein sequence ID" value="GAC12745.1"/>
    <property type="molecule type" value="Genomic_DNA"/>
</dbReference>
<name>K6YN26_9ALTE</name>
<dbReference type="RefSeq" id="WP_008842565.1">
    <property type="nucleotide sequence ID" value="NZ_BAEN01000004.1"/>
</dbReference>
<sequence>MSENKAPLELLISNIKRHPIVLVLTALGTLLIVLSSVTDASKNLLSLFQSTDRIEINGQWQANVKYSWNEESVTEKFHFYGDAESLAGTASFLQRPRGIVEGTVKGNRVEFKTKTQSIVGSGETNLLVHHYQGVYSHNAIHILMYSQGGNTQGELAEFDLFRASIDEKSD</sequence>
<reference evidence="1 2" key="1">
    <citation type="journal article" date="2017" name="Antonie Van Leeuwenhoek">
        <title>Rhizobium rhizosphaerae sp. nov., a novel species isolated from rice rhizosphere.</title>
        <authorList>
            <person name="Zhao J.J."/>
            <person name="Zhang J."/>
            <person name="Zhang R.J."/>
            <person name="Zhang C.W."/>
            <person name="Yin H.Q."/>
            <person name="Zhang X.X."/>
        </authorList>
    </citation>
    <scope>NUCLEOTIDE SEQUENCE [LARGE SCALE GENOMIC DNA]</scope>
    <source>
        <strain evidence="1 2">E3</strain>
    </source>
</reference>
<evidence type="ECO:0000313" key="2">
    <source>
        <dbReference type="Proteomes" id="UP000006334"/>
    </source>
</evidence>
<accession>K6YN26</accession>
<protein>
    <submittedName>
        <fullName evidence="1">Uncharacterized protein</fullName>
    </submittedName>
</protein>
<proteinExistence type="predicted"/>
<gene>
    <name evidence="1" type="ORF">GLIP_0090</name>
</gene>
<dbReference type="STRING" id="1127673.GLIP_0090"/>
<evidence type="ECO:0000313" key="1">
    <source>
        <dbReference type="EMBL" id="GAC12745.1"/>
    </source>
</evidence>
<dbReference type="OrthoDB" id="574237at2"/>
<dbReference type="eggNOG" id="COG2815">
    <property type="taxonomic scope" value="Bacteria"/>
</dbReference>
<keyword evidence="2" id="KW-1185">Reference proteome</keyword>
<dbReference type="Proteomes" id="UP000006334">
    <property type="component" value="Unassembled WGS sequence"/>
</dbReference>
<comment type="caution">
    <text evidence="1">The sequence shown here is derived from an EMBL/GenBank/DDBJ whole genome shotgun (WGS) entry which is preliminary data.</text>
</comment>